<evidence type="ECO:0000313" key="1">
    <source>
        <dbReference type="EMBL" id="CAK8999255.1"/>
    </source>
</evidence>
<accession>A0ABP0I9M1</accession>
<dbReference type="InterPro" id="IPR032675">
    <property type="entry name" value="LRR_dom_sf"/>
</dbReference>
<gene>
    <name evidence="1" type="ORF">SCF082_LOCUS5983</name>
</gene>
<evidence type="ECO:0000313" key="2">
    <source>
        <dbReference type="Proteomes" id="UP001642464"/>
    </source>
</evidence>
<proteinExistence type="predicted"/>
<dbReference type="EMBL" id="CAXAMM010003291">
    <property type="protein sequence ID" value="CAK8999255.1"/>
    <property type="molecule type" value="Genomic_DNA"/>
</dbReference>
<dbReference type="PANTHER" id="PTHR24114:SF2">
    <property type="entry name" value="F-BOX DOMAIN-CONTAINING PROTEIN-RELATED"/>
    <property type="match status" value="1"/>
</dbReference>
<keyword evidence="2" id="KW-1185">Reference proteome</keyword>
<dbReference type="PANTHER" id="PTHR24114">
    <property type="entry name" value="LEUCINE RICH REPEAT FAMILY PROTEIN"/>
    <property type="match status" value="1"/>
</dbReference>
<protein>
    <submittedName>
        <fullName evidence="1">Uncharacterized protein</fullName>
    </submittedName>
</protein>
<reference evidence="1 2" key="1">
    <citation type="submission" date="2024-02" db="EMBL/GenBank/DDBJ databases">
        <authorList>
            <person name="Chen Y."/>
            <person name="Shah S."/>
            <person name="Dougan E. K."/>
            <person name="Thang M."/>
            <person name="Chan C."/>
        </authorList>
    </citation>
    <scope>NUCLEOTIDE SEQUENCE [LARGE SCALE GENOMIC DNA]</scope>
</reference>
<dbReference type="InterPro" id="IPR001611">
    <property type="entry name" value="Leu-rich_rpt"/>
</dbReference>
<organism evidence="1 2">
    <name type="scientific">Durusdinium trenchii</name>
    <dbReference type="NCBI Taxonomy" id="1381693"/>
    <lineage>
        <taxon>Eukaryota</taxon>
        <taxon>Sar</taxon>
        <taxon>Alveolata</taxon>
        <taxon>Dinophyceae</taxon>
        <taxon>Suessiales</taxon>
        <taxon>Symbiodiniaceae</taxon>
        <taxon>Durusdinium</taxon>
    </lineage>
</organism>
<sequence length="490" mass="53706">MAPLAELHDLLHEAQREGEEALQEALRAAQAALLALRPKEVFRLDSQRLRFIWLLLPEFWERPTAVAAAAAANRAMNGLLCAGQGLLHVSHLSLHPNSLTLEGQRALEQRALRGCLMKIALDRLLSVQFHMPRLPDVLALLEALARSPCRCLRKIVDRQSRWRPRELQFEQMEEEQRRSAAEVAELLNELPHLQHLEGPVFSVLLRARRHASEATPTSGGQTPLCSGVEQGRLNGICVQSAFGSPCSSCSRGCAGALGERLRVLHLVDLCAGDLFGLLPSGAEGSSSTTPSSATPTPFCPSLQKLLLLNLPSAAPGLTAQVICKFLPQAPELKELQLDFQYFDPALWDLESLEALVARVQAAPSKITKLVLDWCRLGDAGVRCVCAALARHARQRGEEADLWQFRGEAGEGVKELSLAHCELKDLSHVCEMLETPGLALTSLDLSANSFGDEEGLKLAKSLPLSTIKELRLRDSQVSARMPVKTKWSWSS</sequence>
<name>A0ABP0I9M1_9DINO</name>
<dbReference type="Proteomes" id="UP001642464">
    <property type="component" value="Unassembled WGS sequence"/>
</dbReference>
<comment type="caution">
    <text evidence="1">The sequence shown here is derived from an EMBL/GenBank/DDBJ whole genome shotgun (WGS) entry which is preliminary data.</text>
</comment>
<dbReference type="Pfam" id="PF13516">
    <property type="entry name" value="LRR_6"/>
    <property type="match status" value="1"/>
</dbReference>
<dbReference type="SUPFAM" id="SSF52047">
    <property type="entry name" value="RNI-like"/>
    <property type="match status" value="1"/>
</dbReference>
<dbReference type="InterPro" id="IPR052394">
    <property type="entry name" value="LRR-containing"/>
</dbReference>
<dbReference type="Gene3D" id="3.80.10.10">
    <property type="entry name" value="Ribonuclease Inhibitor"/>
    <property type="match status" value="1"/>
</dbReference>